<evidence type="ECO:0000256" key="3">
    <source>
        <dbReference type="ARBA" id="ARBA00022643"/>
    </source>
</evidence>
<evidence type="ECO:0000259" key="21">
    <source>
        <dbReference type="PROSITE" id="PS50103"/>
    </source>
</evidence>
<evidence type="ECO:0000256" key="5">
    <source>
        <dbReference type="ARBA" id="ARBA00022694"/>
    </source>
</evidence>
<proteinExistence type="inferred from homology"/>
<protein>
    <recommendedName>
        <fullName evidence="19">tRNA-dihydrouridine(47) synthase [NAD(P)(+)]</fullName>
        <ecNumber evidence="19">1.3.1.-</ecNumber>
    </recommendedName>
    <alternativeName>
        <fullName evidence="19">tRNA-dihydrouridine synthase 3</fullName>
    </alternativeName>
</protein>
<gene>
    <name evidence="22" type="ORF">RFH988_LOCUS19656</name>
</gene>
<reference evidence="22" key="1">
    <citation type="submission" date="2021-02" db="EMBL/GenBank/DDBJ databases">
        <authorList>
            <person name="Nowell W R."/>
        </authorList>
    </citation>
    <scope>NUCLEOTIDE SEQUENCE</scope>
</reference>
<keyword evidence="2 19" id="KW-0285">Flavoprotein</keyword>
<keyword evidence="6 18" id="KW-0479">Metal-binding</keyword>
<evidence type="ECO:0000313" key="23">
    <source>
        <dbReference type="Proteomes" id="UP000663882"/>
    </source>
</evidence>
<name>A0A814PLI2_9BILA</name>
<dbReference type="Pfam" id="PF01207">
    <property type="entry name" value="Dus"/>
    <property type="match status" value="1"/>
</dbReference>
<keyword evidence="9 18" id="KW-0862">Zinc</keyword>
<dbReference type="GO" id="GO:0006397">
    <property type="term" value="P:mRNA processing"/>
    <property type="evidence" value="ECO:0007669"/>
    <property type="project" value="UniProtKB-KW"/>
</dbReference>
<dbReference type="InterPro" id="IPR000571">
    <property type="entry name" value="Znf_CCCH"/>
</dbReference>
<dbReference type="InterPro" id="IPR013785">
    <property type="entry name" value="Aldolase_TIM"/>
</dbReference>
<evidence type="ECO:0000256" key="19">
    <source>
        <dbReference type="RuleBase" id="RU291113"/>
    </source>
</evidence>
<dbReference type="PANTHER" id="PTHR45846:SF1">
    <property type="entry name" value="TRNA-DIHYDROURIDINE(47) SYNTHASE [NAD(P)(+)]-LIKE"/>
    <property type="match status" value="1"/>
</dbReference>
<comment type="cofactor">
    <cofactor evidence="1 19">
        <name>FMN</name>
        <dbReference type="ChEBI" id="CHEBI:58210"/>
    </cofactor>
</comment>
<dbReference type="GO" id="GO:0003723">
    <property type="term" value="F:RNA binding"/>
    <property type="evidence" value="ECO:0007669"/>
    <property type="project" value="TreeGrafter"/>
</dbReference>
<keyword evidence="3 19" id="KW-0288">FMN</keyword>
<dbReference type="EMBL" id="CAJNOO010001165">
    <property type="protein sequence ID" value="CAF1107580.1"/>
    <property type="molecule type" value="Genomic_DNA"/>
</dbReference>
<evidence type="ECO:0000256" key="15">
    <source>
        <dbReference type="ARBA" id="ARBA00048342"/>
    </source>
</evidence>
<dbReference type="Gene3D" id="3.20.20.70">
    <property type="entry name" value="Aldolase class I"/>
    <property type="match status" value="1"/>
</dbReference>
<comment type="function">
    <text evidence="13">Catalyzes the synthesis of dihydrouridine, a modified base, in various RNAs, such as tRNAs, mRNAs and some long non-coding RNAs (lncRNAs). Mainly modifies the uridine in position 47 (U47) in the D-loop of most cytoplasmic tRNAs. Also able to mediate the formation of dihydrouridine in some mRNAs, thereby regulating their translation.</text>
</comment>
<dbReference type="GO" id="GO:0008270">
    <property type="term" value="F:zinc ion binding"/>
    <property type="evidence" value="ECO:0007669"/>
    <property type="project" value="UniProtKB-KW"/>
</dbReference>
<organism evidence="22 23">
    <name type="scientific">Rotaria sordida</name>
    <dbReference type="NCBI Taxonomy" id="392033"/>
    <lineage>
        <taxon>Eukaryota</taxon>
        <taxon>Metazoa</taxon>
        <taxon>Spiralia</taxon>
        <taxon>Gnathifera</taxon>
        <taxon>Rotifera</taxon>
        <taxon>Eurotatoria</taxon>
        <taxon>Bdelloidea</taxon>
        <taxon>Philodinida</taxon>
        <taxon>Philodinidae</taxon>
        <taxon>Rotaria</taxon>
    </lineage>
</organism>
<comment type="catalytic activity">
    <reaction evidence="16">
        <text>a 5,6-dihydrouridine in mRNA + NADP(+) = a uridine in mRNA + NADPH + H(+)</text>
        <dbReference type="Rhea" id="RHEA:69855"/>
        <dbReference type="Rhea" id="RHEA-COMP:14658"/>
        <dbReference type="Rhea" id="RHEA-COMP:17789"/>
        <dbReference type="ChEBI" id="CHEBI:15378"/>
        <dbReference type="ChEBI" id="CHEBI:57783"/>
        <dbReference type="ChEBI" id="CHEBI:58349"/>
        <dbReference type="ChEBI" id="CHEBI:65315"/>
        <dbReference type="ChEBI" id="CHEBI:74443"/>
    </reaction>
    <physiologicalReaction direction="right-to-left" evidence="16">
        <dbReference type="Rhea" id="RHEA:69857"/>
    </physiologicalReaction>
</comment>
<evidence type="ECO:0000256" key="16">
    <source>
        <dbReference type="ARBA" id="ARBA00049447"/>
    </source>
</evidence>
<evidence type="ECO:0000256" key="9">
    <source>
        <dbReference type="ARBA" id="ARBA00022833"/>
    </source>
</evidence>
<comment type="similarity">
    <text evidence="19">Belongs to the dus family. Dus3 subfamily.</text>
</comment>
<keyword evidence="10" id="KW-0521">NADP</keyword>
<feature type="compositionally biased region" description="Basic and acidic residues" evidence="20">
    <location>
        <begin position="245"/>
        <end position="263"/>
    </location>
</feature>
<dbReference type="PANTHER" id="PTHR45846">
    <property type="entry name" value="TRNA-DIHYDROURIDINE(47) SYNTHASE [NAD(P)(+)]-LIKE"/>
    <property type="match status" value="1"/>
</dbReference>
<evidence type="ECO:0000256" key="11">
    <source>
        <dbReference type="ARBA" id="ARBA00023002"/>
    </source>
</evidence>
<evidence type="ECO:0000256" key="17">
    <source>
        <dbReference type="ARBA" id="ARBA00049513"/>
    </source>
</evidence>
<feature type="zinc finger region" description="C3H1-type" evidence="18">
    <location>
        <begin position="111"/>
        <end position="141"/>
    </location>
</feature>
<evidence type="ECO:0000256" key="10">
    <source>
        <dbReference type="ARBA" id="ARBA00022857"/>
    </source>
</evidence>
<feature type="zinc finger region" description="C3H1-type" evidence="18">
    <location>
        <begin position="154"/>
        <end position="179"/>
    </location>
</feature>
<keyword evidence="8 18" id="KW-0863">Zinc-finger</keyword>
<keyword evidence="11 19" id="KW-0560">Oxidoreductase</keyword>
<keyword evidence="12" id="KW-0520">NAD</keyword>
<evidence type="ECO:0000256" key="4">
    <source>
        <dbReference type="ARBA" id="ARBA00022664"/>
    </source>
</evidence>
<evidence type="ECO:0000256" key="6">
    <source>
        <dbReference type="ARBA" id="ARBA00022723"/>
    </source>
</evidence>
<evidence type="ECO:0000313" key="22">
    <source>
        <dbReference type="EMBL" id="CAF1107580.1"/>
    </source>
</evidence>
<evidence type="ECO:0000256" key="12">
    <source>
        <dbReference type="ARBA" id="ARBA00023027"/>
    </source>
</evidence>
<evidence type="ECO:0000256" key="2">
    <source>
        <dbReference type="ARBA" id="ARBA00022630"/>
    </source>
</evidence>
<evidence type="ECO:0000256" key="1">
    <source>
        <dbReference type="ARBA" id="ARBA00001917"/>
    </source>
</evidence>
<keyword evidence="4" id="KW-0507">mRNA processing</keyword>
<accession>A0A814PLI2</accession>
<feature type="region of interest" description="Disordered" evidence="20">
    <location>
        <begin position="237"/>
        <end position="263"/>
    </location>
</feature>
<feature type="domain" description="C3H1-type" evidence="21">
    <location>
        <begin position="154"/>
        <end position="179"/>
    </location>
</feature>
<dbReference type="FunFam" id="3.20.20.70:FF:000067">
    <property type="entry name" value="tRNA-dihydrouridine(47) synthase [NAD(P)(+)]"/>
    <property type="match status" value="1"/>
</dbReference>
<keyword evidence="7" id="KW-0677">Repeat</keyword>
<evidence type="ECO:0000256" key="18">
    <source>
        <dbReference type="PROSITE-ProRule" id="PRU00723"/>
    </source>
</evidence>
<dbReference type="AlphaFoldDB" id="A0A814PLI2"/>
<keyword evidence="5 19" id="KW-0819">tRNA processing</keyword>
<comment type="catalytic activity">
    <reaction evidence="14">
        <text>5,6-dihydrouridine(47) in tRNA + NAD(+) = uridine(47) in tRNA + NADH + H(+)</text>
        <dbReference type="Rhea" id="RHEA:53364"/>
        <dbReference type="Rhea" id="RHEA-COMP:13539"/>
        <dbReference type="Rhea" id="RHEA-COMP:13540"/>
        <dbReference type="ChEBI" id="CHEBI:15378"/>
        <dbReference type="ChEBI" id="CHEBI:57540"/>
        <dbReference type="ChEBI" id="CHEBI:57945"/>
        <dbReference type="ChEBI" id="CHEBI:65315"/>
        <dbReference type="ChEBI" id="CHEBI:74443"/>
        <dbReference type="EC" id="1.3.1.89"/>
    </reaction>
    <physiologicalReaction direction="right-to-left" evidence="14">
        <dbReference type="Rhea" id="RHEA:53366"/>
    </physiologicalReaction>
</comment>
<evidence type="ECO:0000256" key="14">
    <source>
        <dbReference type="ARBA" id="ARBA00048266"/>
    </source>
</evidence>
<sequence>MMSSNEEIQSSILFQRITHPINERSKLTEEQLNKYETWKIQPGMAQIKLEFIDFDHEVRLSIEHLNEKDKKLIIETNNNETNDSIEPKKKKFKGQNRKHLEINARSSSSNINDHQLCFFVVRGGLENCPYQSNCKHSHDLTSYLSRRPFDLDSYCYMFDVYGKCSYGILCRFGQSHIDSITGHNKNILHLNQNYIESLNKYPPLLKHLLRRKKYDYKLSDHIIKIANKQITKVNIAKRNNPINDDENKINEKQHDNNNDIGEKDDRSLVDIYYSALQIDNNQNQNKPSENEHLQTELDANDGEQQQQRQSSRPVPFRTLGVITDVDMIRLKPREKIRIDFNRRLYLAPLTTAGNLPFRRICKEYGCEITCGEMAMTTSLLQGQMSEFALLRRHPSETIFGIQLCGSFVDTMTRTVQLLEENFDYDFIDLNCACPIDLVYKKGAGCALTRRTIDFERICRSVSCLSTHPITIKLRTGIMTGENNAHDIISLAKSWKTEYDENHVIDLFTLHGRSKEMRYSKSADWNYIDKCAKLSNPIPLYGVGDIYSFEDYYQRLNETNVSGCMIARGALIKPWLFTEIKEQRTWDISANERFDMLKRYTNYGLEHWGSDQAGVDKTRRFLLEWISFLYRYIPVGLLERLPHRLNERPPYFFGRNDLETLMSSKLCSDWVKLTELLLGKVSSDFQFLPKHKANAYG</sequence>
<comment type="catalytic activity">
    <reaction evidence="15">
        <text>a 5,6-dihydrouridine in mRNA + NAD(+) = a uridine in mRNA + NADH + H(+)</text>
        <dbReference type="Rhea" id="RHEA:69851"/>
        <dbReference type="Rhea" id="RHEA-COMP:14658"/>
        <dbReference type="Rhea" id="RHEA-COMP:17789"/>
        <dbReference type="ChEBI" id="CHEBI:15378"/>
        <dbReference type="ChEBI" id="CHEBI:57540"/>
        <dbReference type="ChEBI" id="CHEBI:57945"/>
        <dbReference type="ChEBI" id="CHEBI:65315"/>
        <dbReference type="ChEBI" id="CHEBI:74443"/>
    </reaction>
    <physiologicalReaction direction="right-to-left" evidence="15">
        <dbReference type="Rhea" id="RHEA:69853"/>
    </physiologicalReaction>
</comment>
<dbReference type="InterPro" id="IPR035587">
    <property type="entry name" value="DUS-like_FMN-bd"/>
</dbReference>
<dbReference type="CDD" id="cd02801">
    <property type="entry name" value="DUS_like_FMN"/>
    <property type="match status" value="1"/>
</dbReference>
<evidence type="ECO:0000256" key="8">
    <source>
        <dbReference type="ARBA" id="ARBA00022771"/>
    </source>
</evidence>
<dbReference type="PROSITE" id="PS50103">
    <property type="entry name" value="ZF_C3H1"/>
    <property type="match status" value="2"/>
</dbReference>
<dbReference type="SUPFAM" id="SSF51395">
    <property type="entry name" value="FMN-linked oxidoreductases"/>
    <property type="match status" value="1"/>
</dbReference>
<feature type="domain" description="C3H1-type" evidence="21">
    <location>
        <begin position="111"/>
        <end position="141"/>
    </location>
</feature>
<comment type="catalytic activity">
    <reaction evidence="17">
        <text>5,6-dihydrouridine(47) in tRNA + NADP(+) = uridine(47) in tRNA + NADPH + H(+)</text>
        <dbReference type="Rhea" id="RHEA:53360"/>
        <dbReference type="Rhea" id="RHEA-COMP:13539"/>
        <dbReference type="Rhea" id="RHEA-COMP:13540"/>
        <dbReference type="ChEBI" id="CHEBI:15378"/>
        <dbReference type="ChEBI" id="CHEBI:57783"/>
        <dbReference type="ChEBI" id="CHEBI:58349"/>
        <dbReference type="ChEBI" id="CHEBI:65315"/>
        <dbReference type="ChEBI" id="CHEBI:74443"/>
        <dbReference type="EC" id="1.3.1.89"/>
    </reaction>
    <physiologicalReaction direction="right-to-left" evidence="17">
        <dbReference type="Rhea" id="RHEA:53362"/>
    </physiologicalReaction>
</comment>
<evidence type="ECO:0000256" key="20">
    <source>
        <dbReference type="SAM" id="MobiDB-lite"/>
    </source>
</evidence>
<dbReference type="GO" id="GO:0050660">
    <property type="term" value="F:flavin adenine dinucleotide binding"/>
    <property type="evidence" value="ECO:0007669"/>
    <property type="project" value="UniProtKB-UniRule"/>
</dbReference>
<evidence type="ECO:0000256" key="7">
    <source>
        <dbReference type="ARBA" id="ARBA00022737"/>
    </source>
</evidence>
<dbReference type="Proteomes" id="UP000663882">
    <property type="component" value="Unassembled WGS sequence"/>
</dbReference>
<comment type="caution">
    <text evidence="22">The sequence shown here is derived from an EMBL/GenBank/DDBJ whole genome shotgun (WGS) entry which is preliminary data.</text>
</comment>
<dbReference type="OrthoDB" id="259935at2759"/>
<dbReference type="GO" id="GO:0102265">
    <property type="term" value="F:tRNA-dihydrouridine47 synthase activity"/>
    <property type="evidence" value="ECO:0007669"/>
    <property type="project" value="UniProtKB-EC"/>
</dbReference>
<dbReference type="EC" id="1.3.1.-" evidence="19"/>
<evidence type="ECO:0000256" key="13">
    <source>
        <dbReference type="ARBA" id="ARBA00045365"/>
    </source>
</evidence>